<dbReference type="InterPro" id="IPR052514">
    <property type="entry name" value="SAM-dependent_MTase"/>
</dbReference>
<dbReference type="SUPFAM" id="SSF53335">
    <property type="entry name" value="S-adenosyl-L-methionine-dependent methyltransferases"/>
    <property type="match status" value="1"/>
</dbReference>
<comment type="caution">
    <text evidence="2">The sequence shown here is derived from an EMBL/GenBank/DDBJ whole genome shotgun (WGS) entry which is preliminary data.</text>
</comment>
<proteinExistence type="predicted"/>
<dbReference type="InterPro" id="IPR006342">
    <property type="entry name" value="FkbM_mtfrase"/>
</dbReference>
<dbReference type="EMBL" id="NWUF01000032">
    <property type="protein sequence ID" value="PCE40241.1"/>
    <property type="molecule type" value="Genomic_DNA"/>
</dbReference>
<dbReference type="InterPro" id="IPR029063">
    <property type="entry name" value="SAM-dependent_MTases_sf"/>
</dbReference>
<dbReference type="PANTHER" id="PTHR34203">
    <property type="entry name" value="METHYLTRANSFERASE, FKBM FAMILY PROTEIN"/>
    <property type="match status" value="1"/>
</dbReference>
<dbReference type="OrthoDB" id="7444460at2"/>
<dbReference type="PANTHER" id="PTHR34203:SF15">
    <property type="entry name" value="SLL1173 PROTEIN"/>
    <property type="match status" value="1"/>
</dbReference>
<evidence type="ECO:0000313" key="2">
    <source>
        <dbReference type="EMBL" id="PCE40241.1"/>
    </source>
</evidence>
<dbReference type="AlphaFoldDB" id="A0A2A4FS65"/>
<dbReference type="Proteomes" id="UP000218934">
    <property type="component" value="Unassembled WGS sequence"/>
</dbReference>
<organism evidence="2 3">
    <name type="scientific">Rhizorhabdus dicambivorans</name>
    <dbReference type="NCBI Taxonomy" id="1850238"/>
    <lineage>
        <taxon>Bacteria</taxon>
        <taxon>Pseudomonadati</taxon>
        <taxon>Pseudomonadota</taxon>
        <taxon>Alphaproteobacteria</taxon>
        <taxon>Sphingomonadales</taxon>
        <taxon>Sphingomonadaceae</taxon>
        <taxon>Rhizorhabdus</taxon>
    </lineage>
</organism>
<sequence>MPTKIWNTPSKAFTVTGFDDGYFQGLCDEWERPYYFLLRKYVPAGSTIIDIGANIGVTAFAASSAVDDVDVIAFEPAGSVFEILKTNIEQNRASNIVPIRSAVGNKSVSHIAFHENSAWGSINPAGLSTAEDPPCVTLDEFIIRWSAQHPVKPIKFVKIDVEGFEWEVIEGMENLINALDPIVQVEFNIWCLIGMQDRSVHKALEDISSKFRYVYRAIAGNSEMPIEAVDLSTREGRTHYIYAAISRGLDYDDLILSNKKLD</sequence>
<dbReference type="NCBIfam" id="TIGR01444">
    <property type="entry name" value="fkbM_fam"/>
    <property type="match status" value="1"/>
</dbReference>
<dbReference type="RefSeq" id="WP_066968198.1">
    <property type="nucleotide sequence ID" value="NZ_CP023449.1"/>
</dbReference>
<accession>A0A2A4FS65</accession>
<reference evidence="2 3" key="1">
    <citation type="submission" date="2017-09" db="EMBL/GenBank/DDBJ databases">
        <title>The Catabolism of 3,6-Dichlorosalicylic acid is Initiated by the Cytochrome P450 Monooxygenase DsmABC in Rhizorhabdus dicambivorans Ndbn-20.</title>
        <authorList>
            <person name="Na L."/>
        </authorList>
    </citation>
    <scope>NUCLEOTIDE SEQUENCE [LARGE SCALE GENOMIC DNA]</scope>
    <source>
        <strain evidence="2 3">Ndbn-20m</strain>
    </source>
</reference>
<dbReference type="Pfam" id="PF05050">
    <property type="entry name" value="Methyltransf_21"/>
    <property type="match status" value="1"/>
</dbReference>
<dbReference type="KEGG" id="rdi:CMV14_06285"/>
<gene>
    <name evidence="2" type="ORF">COO09_21455</name>
</gene>
<protein>
    <recommendedName>
        <fullName evidence="1">Methyltransferase FkbM domain-containing protein</fullName>
    </recommendedName>
</protein>
<evidence type="ECO:0000313" key="3">
    <source>
        <dbReference type="Proteomes" id="UP000218934"/>
    </source>
</evidence>
<dbReference type="Gene3D" id="3.40.50.150">
    <property type="entry name" value="Vaccinia Virus protein VP39"/>
    <property type="match status" value="1"/>
</dbReference>
<evidence type="ECO:0000259" key="1">
    <source>
        <dbReference type="Pfam" id="PF05050"/>
    </source>
</evidence>
<feature type="domain" description="Methyltransferase FkbM" evidence="1">
    <location>
        <begin position="50"/>
        <end position="187"/>
    </location>
</feature>
<keyword evidence="3" id="KW-1185">Reference proteome</keyword>
<name>A0A2A4FS65_9SPHN</name>